<comment type="subcellular location">
    <subcellularLocation>
        <location evidence="1">Mitochondrion membrane</location>
        <topology evidence="1">Multi-pass membrane protein</topology>
    </subcellularLocation>
</comment>
<dbReference type="InterPro" id="IPR050269">
    <property type="entry name" value="ComplexI_Subunit6"/>
</dbReference>
<proteinExistence type="inferred from homology"/>
<feature type="transmembrane region" description="Helical" evidence="16">
    <location>
        <begin position="59"/>
        <end position="80"/>
    </location>
</feature>
<evidence type="ECO:0000313" key="17">
    <source>
        <dbReference type="EMBL" id="ASW34551.1"/>
    </source>
</evidence>
<dbReference type="EMBL" id="KY985236">
    <property type="protein sequence ID" value="ASW34551.1"/>
    <property type="molecule type" value="Genomic_DNA"/>
</dbReference>
<evidence type="ECO:0000256" key="14">
    <source>
        <dbReference type="ARBA" id="ARBA00031019"/>
    </source>
</evidence>
<dbReference type="AlphaFoldDB" id="A0A343J8H5"/>
<evidence type="ECO:0000256" key="7">
    <source>
        <dbReference type="ARBA" id="ARBA00022692"/>
    </source>
</evidence>
<keyword evidence="10 16" id="KW-1133">Transmembrane helix</keyword>
<feature type="transmembrane region" description="Helical" evidence="16">
    <location>
        <begin position="6"/>
        <end position="27"/>
    </location>
</feature>
<evidence type="ECO:0000256" key="15">
    <source>
        <dbReference type="ARBA" id="ARBA00049551"/>
    </source>
</evidence>
<evidence type="ECO:0000256" key="3">
    <source>
        <dbReference type="ARBA" id="ARBA00012944"/>
    </source>
</evidence>
<keyword evidence="11" id="KW-0520">NAD</keyword>
<evidence type="ECO:0000256" key="5">
    <source>
        <dbReference type="ARBA" id="ARBA00022448"/>
    </source>
</evidence>
<evidence type="ECO:0000256" key="1">
    <source>
        <dbReference type="ARBA" id="ARBA00004225"/>
    </source>
</evidence>
<dbReference type="GO" id="GO:0008137">
    <property type="term" value="F:NADH dehydrogenase (ubiquinone) activity"/>
    <property type="evidence" value="ECO:0007669"/>
    <property type="project" value="UniProtKB-EC"/>
</dbReference>
<keyword evidence="6" id="KW-0679">Respiratory chain</keyword>
<keyword evidence="7 16" id="KW-0812">Transmembrane</keyword>
<keyword evidence="12 17" id="KW-0496">Mitochondrion</keyword>
<protein>
    <recommendedName>
        <fullName evidence="4">NADH-ubiquinone oxidoreductase chain 6</fullName>
        <ecNumber evidence="3">7.1.1.2</ecNumber>
    </recommendedName>
    <alternativeName>
        <fullName evidence="14">NADH dehydrogenase subunit 6</fullName>
    </alternativeName>
</protein>
<evidence type="ECO:0000256" key="9">
    <source>
        <dbReference type="ARBA" id="ARBA00022982"/>
    </source>
</evidence>
<organism evidence="17">
    <name type="scientific">Xenograpsus ngatama</name>
    <dbReference type="NCBI Taxonomy" id="571435"/>
    <lineage>
        <taxon>Eukaryota</taxon>
        <taxon>Metazoa</taxon>
        <taxon>Ecdysozoa</taxon>
        <taxon>Arthropoda</taxon>
        <taxon>Crustacea</taxon>
        <taxon>Multicrustacea</taxon>
        <taxon>Malacostraca</taxon>
        <taxon>Eumalacostraca</taxon>
        <taxon>Eucarida</taxon>
        <taxon>Decapoda</taxon>
        <taxon>Pleocyemata</taxon>
        <taxon>Brachyura</taxon>
        <taxon>Eubrachyura</taxon>
        <taxon>Grapsoidea</taxon>
        <taxon>Xenograpsidae</taxon>
        <taxon>Xenograpsus</taxon>
    </lineage>
</organism>
<sequence length="178" mass="20537">MMLLFKVYLSDILILTLPLLITFSILFSQLQHPLAMGLLLLIQTLLISVTAGLSMYSFWVSYILFLIFLGGMLILFIYIASLASNEMFYFKFYLSIFFSIMFLLSLLMVLVDPMISFSPNALSNSNFDFSMSTPMTINWIYNSTSMVFTIFIISYLFLMLFVIMKIMNLSKGPLRLNF</sequence>
<geneLocation type="mitochondrion" evidence="17"/>
<dbReference type="PANTHER" id="PTHR11435">
    <property type="entry name" value="NADH UBIQUINONE OXIDOREDUCTASE SUBUNIT ND6"/>
    <property type="match status" value="1"/>
</dbReference>
<comment type="catalytic activity">
    <reaction evidence="15">
        <text>a ubiquinone + NADH + 5 H(+)(in) = a ubiquinol + NAD(+) + 4 H(+)(out)</text>
        <dbReference type="Rhea" id="RHEA:29091"/>
        <dbReference type="Rhea" id="RHEA-COMP:9565"/>
        <dbReference type="Rhea" id="RHEA-COMP:9566"/>
        <dbReference type="ChEBI" id="CHEBI:15378"/>
        <dbReference type="ChEBI" id="CHEBI:16389"/>
        <dbReference type="ChEBI" id="CHEBI:17976"/>
        <dbReference type="ChEBI" id="CHEBI:57540"/>
        <dbReference type="ChEBI" id="CHEBI:57945"/>
        <dbReference type="EC" id="7.1.1.2"/>
    </reaction>
</comment>
<keyword evidence="5" id="KW-0813">Transport</keyword>
<name>A0A343J8H5_9EUCA</name>
<accession>A0A343J8H5</accession>
<dbReference type="PANTHER" id="PTHR11435:SF1">
    <property type="entry name" value="NADH-UBIQUINONE OXIDOREDUCTASE CHAIN 6"/>
    <property type="match status" value="1"/>
</dbReference>
<dbReference type="RefSeq" id="YP_009429422.1">
    <property type="nucleotide sequence ID" value="NC_035951.1"/>
</dbReference>
<keyword evidence="13 16" id="KW-0472">Membrane</keyword>
<evidence type="ECO:0000256" key="2">
    <source>
        <dbReference type="ARBA" id="ARBA00005698"/>
    </source>
</evidence>
<evidence type="ECO:0000256" key="8">
    <source>
        <dbReference type="ARBA" id="ARBA00022967"/>
    </source>
</evidence>
<dbReference type="GeneID" id="34570061"/>
<keyword evidence="9" id="KW-0249">Electron transport</keyword>
<dbReference type="EC" id="7.1.1.2" evidence="3"/>
<gene>
    <name evidence="17" type="primary">ND6</name>
</gene>
<evidence type="ECO:0000256" key="10">
    <source>
        <dbReference type="ARBA" id="ARBA00022989"/>
    </source>
</evidence>
<keyword evidence="8" id="KW-1278">Translocase</keyword>
<dbReference type="GO" id="GO:0031966">
    <property type="term" value="C:mitochondrial membrane"/>
    <property type="evidence" value="ECO:0007669"/>
    <property type="project" value="UniProtKB-SubCell"/>
</dbReference>
<reference evidence="17" key="1">
    <citation type="submission" date="2017-04" db="EMBL/GenBank/DDBJ databases">
        <title>Complete mitochondrial genome of hydrothermal crab, Xenograpsus ngatama (Crustacea: Decapoda: Xenograpsidae) from hydrothermal vent of the Kermadec Ridge submarine volcanoes.</title>
        <authorList>
            <person name="Wu G.-C."/>
            <person name="Chang C.-H."/>
            <person name="Chou C.-F."/>
            <person name="Li H.-W."/>
            <person name="Chang C.-F."/>
        </authorList>
    </citation>
    <scope>NUCLEOTIDE SEQUENCE</scope>
</reference>
<evidence type="ECO:0000256" key="12">
    <source>
        <dbReference type="ARBA" id="ARBA00023128"/>
    </source>
</evidence>
<feature type="transmembrane region" description="Helical" evidence="16">
    <location>
        <begin position="92"/>
        <end position="111"/>
    </location>
</feature>
<dbReference type="CTD" id="4541"/>
<feature type="transmembrane region" description="Helical" evidence="16">
    <location>
        <begin position="139"/>
        <end position="163"/>
    </location>
</feature>
<evidence type="ECO:0000256" key="13">
    <source>
        <dbReference type="ARBA" id="ARBA00023136"/>
    </source>
</evidence>
<evidence type="ECO:0000256" key="6">
    <source>
        <dbReference type="ARBA" id="ARBA00022660"/>
    </source>
</evidence>
<evidence type="ECO:0000256" key="16">
    <source>
        <dbReference type="SAM" id="Phobius"/>
    </source>
</evidence>
<comment type="similarity">
    <text evidence="2">Belongs to the complex I subunit 6 family.</text>
</comment>
<evidence type="ECO:0000256" key="11">
    <source>
        <dbReference type="ARBA" id="ARBA00023027"/>
    </source>
</evidence>
<feature type="transmembrane region" description="Helical" evidence="16">
    <location>
        <begin position="34"/>
        <end position="53"/>
    </location>
</feature>
<evidence type="ECO:0000256" key="4">
    <source>
        <dbReference type="ARBA" id="ARBA00021095"/>
    </source>
</evidence>